<proteinExistence type="predicted"/>
<evidence type="ECO:0000313" key="4">
    <source>
        <dbReference type="Proteomes" id="UP000515971"/>
    </source>
</evidence>
<dbReference type="AlphaFoldDB" id="A0A7G9SIQ7"/>
<dbReference type="Gene3D" id="1.25.40.10">
    <property type="entry name" value="Tetratricopeptide repeat domain"/>
    <property type="match status" value="2"/>
</dbReference>
<keyword evidence="1" id="KW-0472">Membrane</keyword>
<name>A0A7G9SIQ7_9SPHN</name>
<organism evidence="3 4">
    <name type="scientific">Sphingomonas lutea</name>
    <dbReference type="NCBI Taxonomy" id="1045317"/>
    <lineage>
        <taxon>Bacteria</taxon>
        <taxon>Pseudomonadati</taxon>
        <taxon>Pseudomonadota</taxon>
        <taxon>Alphaproteobacteria</taxon>
        <taxon>Sphingomonadales</taxon>
        <taxon>Sphingomonadaceae</taxon>
        <taxon>Sphingomonas</taxon>
    </lineage>
</organism>
<reference evidence="3 4" key="1">
    <citation type="submission" date="2020-08" db="EMBL/GenBank/DDBJ databases">
        <title>Genome sequence of Sphingomonas lutea KCTC 23642T.</title>
        <authorList>
            <person name="Hyun D.-W."/>
            <person name="Bae J.-W."/>
        </authorList>
    </citation>
    <scope>NUCLEOTIDE SEQUENCE [LARGE SCALE GENOMIC DNA]</scope>
    <source>
        <strain evidence="3 4">KCTC 23642</strain>
    </source>
</reference>
<keyword evidence="1" id="KW-1133">Transmembrane helix</keyword>
<gene>
    <name evidence="3" type="ORF">H9L13_01965</name>
</gene>
<keyword evidence="4" id="KW-1185">Reference proteome</keyword>
<dbReference type="GO" id="GO:0007165">
    <property type="term" value="P:signal transduction"/>
    <property type="evidence" value="ECO:0007669"/>
    <property type="project" value="InterPro"/>
</dbReference>
<dbReference type="Proteomes" id="UP000515971">
    <property type="component" value="Chromosome"/>
</dbReference>
<keyword evidence="3" id="KW-0675">Receptor</keyword>
<dbReference type="EMBL" id="CP060718">
    <property type="protein sequence ID" value="QNN67732.1"/>
    <property type="molecule type" value="Genomic_DNA"/>
</dbReference>
<evidence type="ECO:0000313" key="3">
    <source>
        <dbReference type="EMBL" id="QNN67732.1"/>
    </source>
</evidence>
<dbReference type="InterPro" id="IPR011990">
    <property type="entry name" value="TPR-like_helical_dom_sf"/>
</dbReference>
<dbReference type="SUPFAM" id="SSF48452">
    <property type="entry name" value="TPR-like"/>
    <property type="match status" value="2"/>
</dbReference>
<dbReference type="KEGG" id="slut:H9L13_01965"/>
<feature type="transmembrane region" description="Helical" evidence="1">
    <location>
        <begin position="222"/>
        <end position="244"/>
    </location>
</feature>
<protein>
    <submittedName>
        <fullName evidence="3">Toll/interleukin-1 receptor domain-containing protein</fullName>
    </submittedName>
</protein>
<dbReference type="SUPFAM" id="SSF52200">
    <property type="entry name" value="Toll/Interleukin receptor TIR domain"/>
    <property type="match status" value="1"/>
</dbReference>
<accession>A0A7G9SIQ7</accession>
<dbReference type="RefSeq" id="WP_187538564.1">
    <property type="nucleotide sequence ID" value="NZ_BAABJT010000001.1"/>
</dbReference>
<feature type="domain" description="TIR" evidence="2">
    <location>
        <begin position="34"/>
        <end position="129"/>
    </location>
</feature>
<keyword evidence="1" id="KW-0812">Transmembrane</keyword>
<dbReference type="Gene3D" id="3.40.50.10140">
    <property type="entry name" value="Toll/interleukin-1 receptor homology (TIR) domain"/>
    <property type="match status" value="1"/>
</dbReference>
<dbReference type="Pfam" id="PF13676">
    <property type="entry name" value="TIR_2"/>
    <property type="match status" value="1"/>
</dbReference>
<dbReference type="InterPro" id="IPR035897">
    <property type="entry name" value="Toll_tir_struct_dom_sf"/>
</dbReference>
<dbReference type="InterPro" id="IPR000157">
    <property type="entry name" value="TIR_dom"/>
</dbReference>
<sequence length="715" mass="79240">MPRVAQLDAEERGAPAPRIRTRRKAKTHTQYFAFLSYSHRDEDLAKWLQRKLEQFQVPASLVGRLTANGAIPRRLTPIFRDEHELAAADDLGSEIEAALDSSQCLIVLCSPAAAASKWVNAEIATFKRVRPDGCVLAAIAAGEPFASDIGGREQEECFPPALRYRFDRRGRQTTTRAEPLAADLRHEGDPRRAGFLKLVAGMLGVSLDELVQREATQRHRRLAWVTTGSVVGMALAIVLAVAAVQARDEARDQRREAEGLVAFMLGDLKNKLEPIGRLDALDGVGSRVLAYYSKQDPSELSDAALLQRASALGLSAQVAFQRNNLDEAARLYRQAAAGTGEAVRRSPEDPQRLYDHAQNIFWVGEIARSRGDNSAAETAFREYKRLADQMVAIDPDNLRWRMEMLYAQENLGIVLLNQRRFGEAAKQLNAALRPMENLLAIDEGNIQYREEFSNILGWAADSERDAGRLEAAIRLRERQIALVRSALGRAGTNVQLRRQLIPAHQGLGVLQAMRGAAEPAIAQFRQAVAEADRLIPIEPANMLWKGQAAAARLELARTLFAARRTAEAAREMEAGCVLASQVREKDPTGSWRRLQTDCLTIRAHLALQSNYLSRAEVLAQQAVASAQSERRPDPVSVRYRVAAALSLLGDVHARSRRPERSREAWSRGLSALAQERAERPGEMNIRAGLLRRLGRKDEAQQLEARVSATGFRQLS</sequence>
<evidence type="ECO:0000259" key="2">
    <source>
        <dbReference type="Pfam" id="PF13676"/>
    </source>
</evidence>
<evidence type="ECO:0000256" key="1">
    <source>
        <dbReference type="SAM" id="Phobius"/>
    </source>
</evidence>